<comment type="subcellular location">
    <subcellularLocation>
        <location evidence="2">Cell membrane</location>
        <topology evidence="2">Multi-pass membrane protein</topology>
    </subcellularLocation>
</comment>
<dbReference type="InterPro" id="IPR036890">
    <property type="entry name" value="HATPase_C_sf"/>
</dbReference>
<evidence type="ECO:0000256" key="9">
    <source>
        <dbReference type="ARBA" id="ARBA00022777"/>
    </source>
</evidence>
<dbReference type="PIRSF" id="PIRSF036431">
    <property type="entry name" value="STHK_DctB"/>
    <property type="match status" value="1"/>
</dbReference>
<name>A0A2A4CQ33_9RHOB</name>
<dbReference type="InterPro" id="IPR005467">
    <property type="entry name" value="His_kinase_dom"/>
</dbReference>
<dbReference type="InterPro" id="IPR017055">
    <property type="entry name" value="Sig_transdc_His_kinase_DctB"/>
</dbReference>
<keyword evidence="10" id="KW-0067">ATP-binding</keyword>
<evidence type="ECO:0000256" key="12">
    <source>
        <dbReference type="ARBA" id="ARBA00023012"/>
    </source>
</evidence>
<dbReference type="Gene3D" id="1.10.287.130">
    <property type="match status" value="1"/>
</dbReference>
<evidence type="ECO:0000256" key="7">
    <source>
        <dbReference type="ARBA" id="ARBA00022692"/>
    </source>
</evidence>
<accession>A0A2A4CQ33</accession>
<dbReference type="Gene3D" id="3.30.450.20">
    <property type="entry name" value="PAS domain"/>
    <property type="match status" value="2"/>
</dbReference>
<dbReference type="EMBL" id="NTJD01000007">
    <property type="protein sequence ID" value="PCD76194.1"/>
    <property type="molecule type" value="Genomic_DNA"/>
</dbReference>
<keyword evidence="5" id="KW-0597">Phosphoprotein</keyword>
<keyword evidence="4" id="KW-1003">Cell membrane</keyword>
<keyword evidence="8" id="KW-0547">Nucleotide-binding</keyword>
<evidence type="ECO:0000256" key="4">
    <source>
        <dbReference type="ARBA" id="ARBA00022475"/>
    </source>
</evidence>
<evidence type="ECO:0000256" key="6">
    <source>
        <dbReference type="ARBA" id="ARBA00022679"/>
    </source>
</evidence>
<dbReference type="GO" id="GO:0000155">
    <property type="term" value="F:phosphorelay sensor kinase activity"/>
    <property type="evidence" value="ECO:0007669"/>
    <property type="project" value="InterPro"/>
</dbReference>
<evidence type="ECO:0000313" key="16">
    <source>
        <dbReference type="Proteomes" id="UP000243507"/>
    </source>
</evidence>
<dbReference type="InterPro" id="IPR004358">
    <property type="entry name" value="Sig_transdc_His_kin-like_C"/>
</dbReference>
<dbReference type="GO" id="GO:0005524">
    <property type="term" value="F:ATP binding"/>
    <property type="evidence" value="ECO:0007669"/>
    <property type="project" value="UniProtKB-KW"/>
</dbReference>
<evidence type="ECO:0000256" key="3">
    <source>
        <dbReference type="ARBA" id="ARBA00012438"/>
    </source>
</evidence>
<proteinExistence type="predicted"/>
<evidence type="ECO:0000313" key="15">
    <source>
        <dbReference type="EMBL" id="PCD76194.1"/>
    </source>
</evidence>
<dbReference type="PANTHER" id="PTHR43065:SF46">
    <property type="entry name" value="C4-DICARBOXYLATE TRANSPORT SENSOR PROTEIN DCTB"/>
    <property type="match status" value="1"/>
</dbReference>
<keyword evidence="16" id="KW-1185">Reference proteome</keyword>
<organism evidence="15 16">
    <name type="scientific">Pseudothioclava arenosa</name>
    <dbReference type="NCBI Taxonomy" id="1795308"/>
    <lineage>
        <taxon>Bacteria</taxon>
        <taxon>Pseudomonadati</taxon>
        <taxon>Pseudomonadota</taxon>
        <taxon>Alphaproteobacteria</taxon>
        <taxon>Rhodobacterales</taxon>
        <taxon>Paracoccaceae</taxon>
        <taxon>Pseudothioclava</taxon>
    </lineage>
</organism>
<sequence>MAARARLMRDRGAALWVAAAVVCVALAAGALAWRAALADIDERLYQSLILTLRSLETEIDRFRYLPKVTGEDARIRAAIQLPFDPAAIAAANRYLERVTELAGASHLYLMDAEGLTLAASNWQLDESFVGQNYSFRPYFKQALETGAGGFYAIGVTTKTPGYFLSARIEAPGGVVGVVVVKVDLVPLQRAWEAAGQATAVADADGVVFLSGVTEWLYRPLKPLADEALSRLAAQRTYLEADLAGATPLLEGSAGWMRDGSGRRLRAGLVPFETDWQVVSAAPMRPALMAALGWGGAAALATALGLGLAKIQRQRRQLVTLRLRQSEMLEGQVAIRTQQLAQEIEARRDAEADLRAAQEGLVHSEKMAALGRMSAAIVHELSQPLAAMEAVLAAAGISIDAGAPPEKAATRIETARNLIRRMQRTTKHLKSFARKESGTLEEIDARAVAESALELVQPRARAVGILPVLESGGPLMVRAGRVRLEQVLVNLLLNALDAVEGQEGAEIALSLGVAGNKARIEVRDTGPGISAEDLPRVVEPFFSTKTKSEGLGLGLAISQAILSEFGGRLDISSRPGEGTVMAAILPRVAGETLQEIAS</sequence>
<evidence type="ECO:0000256" key="5">
    <source>
        <dbReference type="ARBA" id="ARBA00022553"/>
    </source>
</evidence>
<dbReference type="InterPro" id="IPR029151">
    <property type="entry name" value="Sensor-like_sf"/>
</dbReference>
<keyword evidence="12" id="KW-0902">Two-component regulatory system</keyword>
<dbReference type="SUPFAM" id="SSF103190">
    <property type="entry name" value="Sensory domain-like"/>
    <property type="match status" value="1"/>
</dbReference>
<dbReference type="PANTHER" id="PTHR43065">
    <property type="entry name" value="SENSOR HISTIDINE KINASE"/>
    <property type="match status" value="1"/>
</dbReference>
<comment type="catalytic activity">
    <reaction evidence="1">
        <text>ATP + protein L-histidine = ADP + protein N-phospho-L-histidine.</text>
        <dbReference type="EC" id="2.7.13.3"/>
    </reaction>
</comment>
<dbReference type="RefSeq" id="WP_096433843.1">
    <property type="nucleotide sequence ID" value="NZ_NTJD01000007.1"/>
</dbReference>
<dbReference type="InterPro" id="IPR036097">
    <property type="entry name" value="HisK_dim/P_sf"/>
</dbReference>
<evidence type="ECO:0000256" key="8">
    <source>
        <dbReference type="ARBA" id="ARBA00022741"/>
    </source>
</evidence>
<evidence type="ECO:0000256" key="1">
    <source>
        <dbReference type="ARBA" id="ARBA00000085"/>
    </source>
</evidence>
<dbReference type="EC" id="2.7.13.3" evidence="3"/>
<dbReference type="PRINTS" id="PR00344">
    <property type="entry name" value="BCTRLSENSOR"/>
</dbReference>
<evidence type="ECO:0000256" key="10">
    <source>
        <dbReference type="ARBA" id="ARBA00022840"/>
    </source>
</evidence>
<dbReference type="Gene3D" id="6.10.250.3020">
    <property type="match status" value="1"/>
</dbReference>
<keyword evidence="9 15" id="KW-0418">Kinase</keyword>
<dbReference type="PROSITE" id="PS50109">
    <property type="entry name" value="HIS_KIN"/>
    <property type="match status" value="1"/>
</dbReference>
<dbReference type="InterPro" id="IPR003594">
    <property type="entry name" value="HATPase_dom"/>
</dbReference>
<evidence type="ECO:0000256" key="11">
    <source>
        <dbReference type="ARBA" id="ARBA00022989"/>
    </source>
</evidence>
<feature type="transmembrane region" description="Helical" evidence="13">
    <location>
        <begin position="286"/>
        <end position="308"/>
    </location>
</feature>
<evidence type="ECO:0000256" key="13">
    <source>
        <dbReference type="SAM" id="Phobius"/>
    </source>
</evidence>
<dbReference type="SMART" id="SM00387">
    <property type="entry name" value="HATPase_c"/>
    <property type="match status" value="1"/>
</dbReference>
<keyword evidence="7 13" id="KW-0812">Transmembrane</keyword>
<dbReference type="SUPFAM" id="SSF55874">
    <property type="entry name" value="ATPase domain of HSP90 chaperone/DNA topoisomerase II/histidine kinase"/>
    <property type="match status" value="1"/>
</dbReference>
<comment type="caution">
    <text evidence="15">The sequence shown here is derived from an EMBL/GenBank/DDBJ whole genome shotgun (WGS) entry which is preliminary data.</text>
</comment>
<evidence type="ECO:0000259" key="14">
    <source>
        <dbReference type="PROSITE" id="PS50109"/>
    </source>
</evidence>
<protein>
    <recommendedName>
        <fullName evidence="3">histidine kinase</fullName>
        <ecNumber evidence="3">2.7.13.3</ecNumber>
    </recommendedName>
</protein>
<feature type="domain" description="Histidine kinase" evidence="14">
    <location>
        <begin position="375"/>
        <end position="588"/>
    </location>
</feature>
<keyword evidence="11 13" id="KW-1133">Transmembrane helix</keyword>
<dbReference type="Pfam" id="PF02518">
    <property type="entry name" value="HATPase_c"/>
    <property type="match status" value="1"/>
</dbReference>
<dbReference type="SMART" id="SM00388">
    <property type="entry name" value="HisKA"/>
    <property type="match status" value="1"/>
</dbReference>
<reference evidence="15 16" key="1">
    <citation type="submission" date="2017-09" db="EMBL/GenBank/DDBJ databases">
        <title>A multilocus sequence analysis scheme for characterization of bacteria in the genus Thioclava.</title>
        <authorList>
            <person name="Liu Y."/>
            <person name="Shao Z."/>
        </authorList>
    </citation>
    <scope>NUCLEOTIDE SEQUENCE [LARGE SCALE GENOMIC DNA]</scope>
    <source>
        <strain evidence="15 16">CAU 1312</strain>
    </source>
</reference>
<evidence type="ECO:0000256" key="2">
    <source>
        <dbReference type="ARBA" id="ARBA00004651"/>
    </source>
</evidence>
<dbReference type="InterPro" id="IPR003661">
    <property type="entry name" value="HisK_dim/P_dom"/>
</dbReference>
<dbReference type="Proteomes" id="UP000243507">
    <property type="component" value="Unassembled WGS sequence"/>
</dbReference>
<dbReference type="Gene3D" id="3.30.565.10">
    <property type="entry name" value="Histidine kinase-like ATPase, C-terminal domain"/>
    <property type="match status" value="1"/>
</dbReference>
<dbReference type="OrthoDB" id="7568856at2"/>
<keyword evidence="6" id="KW-0808">Transferase</keyword>
<dbReference type="SUPFAM" id="SSF47384">
    <property type="entry name" value="Homodimeric domain of signal transducing histidine kinase"/>
    <property type="match status" value="1"/>
</dbReference>
<dbReference type="GO" id="GO:0005886">
    <property type="term" value="C:plasma membrane"/>
    <property type="evidence" value="ECO:0007669"/>
    <property type="project" value="UniProtKB-SubCell"/>
</dbReference>
<keyword evidence="13" id="KW-0472">Membrane</keyword>
<gene>
    <name evidence="15" type="ORF">CLN94_10210</name>
</gene>
<dbReference type="AlphaFoldDB" id="A0A2A4CQ33"/>